<feature type="DNA-binding region" description="OmpR/PhoB-type" evidence="7">
    <location>
        <begin position="138"/>
        <end position="235"/>
    </location>
</feature>
<dbReference type="PANTHER" id="PTHR48111:SF16">
    <property type="entry name" value="TRANSCRIPTIONAL REGULATORY PROTEIN GLNR"/>
    <property type="match status" value="1"/>
</dbReference>
<reference evidence="9 10" key="1">
    <citation type="submission" date="2018-09" db="EMBL/GenBank/DDBJ databases">
        <authorList>
            <person name="Tagini F."/>
        </authorList>
    </citation>
    <scope>NUCLEOTIDE SEQUENCE [LARGE SCALE GENOMIC DNA]</scope>
    <source>
        <strain evidence="9 10">MK136</strain>
    </source>
</reference>
<keyword evidence="2" id="KW-0902">Two-component regulatory system</keyword>
<name>A0A498PWK5_9MYCO</name>
<gene>
    <name evidence="9" type="primary">phoB</name>
    <name evidence="9" type="ORF">LAUMK136_01818</name>
</gene>
<dbReference type="GO" id="GO:0006355">
    <property type="term" value="P:regulation of DNA-templated transcription"/>
    <property type="evidence" value="ECO:0007669"/>
    <property type="project" value="InterPro"/>
</dbReference>
<feature type="domain" description="OmpR/PhoB-type" evidence="8">
    <location>
        <begin position="138"/>
        <end position="235"/>
    </location>
</feature>
<dbReference type="InterPro" id="IPR049170">
    <property type="entry name" value="GlnR_N"/>
</dbReference>
<dbReference type="AlphaFoldDB" id="A0A498PWK5"/>
<evidence type="ECO:0000256" key="7">
    <source>
        <dbReference type="PROSITE-ProRule" id="PRU01091"/>
    </source>
</evidence>
<evidence type="ECO:0000313" key="10">
    <source>
        <dbReference type="Proteomes" id="UP000273307"/>
    </source>
</evidence>
<accession>A0A498PWK5</accession>
<dbReference type="Gene3D" id="1.10.10.10">
    <property type="entry name" value="Winged helix-like DNA-binding domain superfamily/Winged helix DNA-binding domain"/>
    <property type="match status" value="1"/>
</dbReference>
<dbReference type="Gene3D" id="3.40.50.2300">
    <property type="match status" value="1"/>
</dbReference>
<dbReference type="Pfam" id="PF21695">
    <property type="entry name" value="GlnR_1st"/>
    <property type="match status" value="1"/>
</dbReference>
<dbReference type="GO" id="GO:0000156">
    <property type="term" value="F:phosphorelay response regulator activity"/>
    <property type="evidence" value="ECO:0007669"/>
    <property type="project" value="TreeGrafter"/>
</dbReference>
<protein>
    <submittedName>
        <fullName evidence="9">Phosphate regulon transcriptional regulatory protein PhoB</fullName>
    </submittedName>
</protein>
<dbReference type="InterPro" id="IPR001867">
    <property type="entry name" value="OmpR/PhoB-type_DNA-bd"/>
</dbReference>
<evidence type="ECO:0000256" key="6">
    <source>
        <dbReference type="ARBA" id="ARBA00023163"/>
    </source>
</evidence>
<dbReference type="Pfam" id="PF00486">
    <property type="entry name" value="Trans_reg_C"/>
    <property type="match status" value="1"/>
</dbReference>
<dbReference type="CDD" id="cd00383">
    <property type="entry name" value="trans_reg_C"/>
    <property type="match status" value="1"/>
</dbReference>
<evidence type="ECO:0000259" key="8">
    <source>
        <dbReference type="PROSITE" id="PS51755"/>
    </source>
</evidence>
<organism evidence="9 10">
    <name type="scientific">Mycobacterium attenuatum</name>
    <dbReference type="NCBI Taxonomy" id="2341086"/>
    <lineage>
        <taxon>Bacteria</taxon>
        <taxon>Bacillati</taxon>
        <taxon>Actinomycetota</taxon>
        <taxon>Actinomycetes</taxon>
        <taxon>Mycobacteriales</taxon>
        <taxon>Mycobacteriaceae</taxon>
        <taxon>Mycobacterium</taxon>
    </lineage>
</organism>
<keyword evidence="10" id="KW-1185">Reference proteome</keyword>
<evidence type="ECO:0000256" key="5">
    <source>
        <dbReference type="ARBA" id="ARBA00023159"/>
    </source>
</evidence>
<evidence type="ECO:0000256" key="2">
    <source>
        <dbReference type="ARBA" id="ARBA00023012"/>
    </source>
</evidence>
<evidence type="ECO:0000256" key="1">
    <source>
        <dbReference type="ARBA" id="ARBA00022553"/>
    </source>
</evidence>
<evidence type="ECO:0000256" key="3">
    <source>
        <dbReference type="ARBA" id="ARBA00023015"/>
    </source>
</evidence>
<dbReference type="SUPFAM" id="SSF46894">
    <property type="entry name" value="C-terminal effector domain of the bipartite response regulators"/>
    <property type="match status" value="1"/>
</dbReference>
<keyword evidence="1" id="KW-0597">Phosphoprotein</keyword>
<dbReference type="GO" id="GO:0032993">
    <property type="term" value="C:protein-DNA complex"/>
    <property type="evidence" value="ECO:0007669"/>
    <property type="project" value="TreeGrafter"/>
</dbReference>
<dbReference type="Proteomes" id="UP000273307">
    <property type="component" value="Unassembled WGS sequence"/>
</dbReference>
<sequence length="261" mass="28397">MQPTDAQSWNPCEGVGRRPLEVLLISNDADFESALPTLPSVARSLRRAPLDDRLAWQVDGADVAMIDARNDLGAARRACRRLTASAPALAVLAVVAPADFIEVDVDWNFDDVLLEAAGAAELQARLRMAVTRRRNALEGTLEFGGLVLHPDSYAASLGGKDLGLTATEFKLLAFFVQHAGRAFTRTRLMHEVWGYDCAGQVRTVDVHVRRLRAKLGAEYAALLETVRSVGYRVATPPEPRWIVRQQEKAPVAAAAADSCAQ</sequence>
<proteinExistence type="predicted"/>
<evidence type="ECO:0000313" key="9">
    <source>
        <dbReference type="EMBL" id="VBA37219.1"/>
    </source>
</evidence>
<keyword evidence="6" id="KW-0804">Transcription</keyword>
<dbReference type="InterPro" id="IPR016032">
    <property type="entry name" value="Sig_transdc_resp-reg_C-effctor"/>
</dbReference>
<evidence type="ECO:0000256" key="4">
    <source>
        <dbReference type="ARBA" id="ARBA00023125"/>
    </source>
</evidence>
<dbReference type="PANTHER" id="PTHR48111">
    <property type="entry name" value="REGULATOR OF RPOS"/>
    <property type="match status" value="1"/>
</dbReference>
<dbReference type="InterPro" id="IPR036388">
    <property type="entry name" value="WH-like_DNA-bd_sf"/>
</dbReference>
<dbReference type="PROSITE" id="PS51755">
    <property type="entry name" value="OMPR_PHOB"/>
    <property type="match status" value="1"/>
</dbReference>
<dbReference type="GO" id="GO:0005829">
    <property type="term" value="C:cytosol"/>
    <property type="evidence" value="ECO:0007669"/>
    <property type="project" value="TreeGrafter"/>
</dbReference>
<dbReference type="SMART" id="SM00862">
    <property type="entry name" value="Trans_reg_C"/>
    <property type="match status" value="1"/>
</dbReference>
<dbReference type="GO" id="GO:0000976">
    <property type="term" value="F:transcription cis-regulatory region binding"/>
    <property type="evidence" value="ECO:0007669"/>
    <property type="project" value="TreeGrafter"/>
</dbReference>
<dbReference type="RefSeq" id="WP_211189934.1">
    <property type="nucleotide sequence ID" value="NZ_UPHP01000043.1"/>
</dbReference>
<dbReference type="InterPro" id="IPR039420">
    <property type="entry name" value="WalR-like"/>
</dbReference>
<keyword evidence="4 7" id="KW-0238">DNA-binding</keyword>
<keyword evidence="3" id="KW-0805">Transcription regulation</keyword>
<dbReference type="FunFam" id="1.10.10.10:FF:000216">
    <property type="entry name" value="DNA-binding response regulator"/>
    <property type="match status" value="1"/>
</dbReference>
<dbReference type="EMBL" id="UPHP01000043">
    <property type="protein sequence ID" value="VBA37219.1"/>
    <property type="molecule type" value="Genomic_DNA"/>
</dbReference>
<keyword evidence="5" id="KW-0010">Activator</keyword>